<organism evidence="4 5">
    <name type="scientific">Desulfotruncus arcticus DSM 17038</name>
    <dbReference type="NCBI Taxonomy" id="1121424"/>
    <lineage>
        <taxon>Bacteria</taxon>
        <taxon>Bacillati</taxon>
        <taxon>Bacillota</taxon>
        <taxon>Clostridia</taxon>
        <taxon>Eubacteriales</taxon>
        <taxon>Desulfallaceae</taxon>
        <taxon>Desulfotruncus</taxon>
    </lineage>
</organism>
<feature type="DNA-binding region" description="H-T-H motif" evidence="2">
    <location>
        <begin position="35"/>
        <end position="54"/>
    </location>
</feature>
<dbReference type="SUPFAM" id="SSF48498">
    <property type="entry name" value="Tetracyclin repressor-like, C-terminal domain"/>
    <property type="match status" value="1"/>
</dbReference>
<keyword evidence="1 2" id="KW-0238">DNA-binding</keyword>
<dbReference type="InterPro" id="IPR050109">
    <property type="entry name" value="HTH-type_TetR-like_transc_reg"/>
</dbReference>
<dbReference type="Pfam" id="PF00440">
    <property type="entry name" value="TetR_N"/>
    <property type="match status" value="1"/>
</dbReference>
<evidence type="ECO:0000256" key="1">
    <source>
        <dbReference type="ARBA" id="ARBA00023125"/>
    </source>
</evidence>
<dbReference type="PROSITE" id="PS50977">
    <property type="entry name" value="HTH_TETR_2"/>
    <property type="match status" value="1"/>
</dbReference>
<dbReference type="GO" id="GO:0003677">
    <property type="term" value="F:DNA binding"/>
    <property type="evidence" value="ECO:0007669"/>
    <property type="project" value="UniProtKB-UniRule"/>
</dbReference>
<evidence type="ECO:0000256" key="2">
    <source>
        <dbReference type="PROSITE-ProRule" id="PRU00335"/>
    </source>
</evidence>
<evidence type="ECO:0000259" key="3">
    <source>
        <dbReference type="PROSITE" id="PS50977"/>
    </source>
</evidence>
<accession>A0A1I2PJC6</accession>
<dbReference type="PANTHER" id="PTHR30328:SF54">
    <property type="entry name" value="HTH-TYPE TRANSCRIPTIONAL REPRESSOR SCO4008"/>
    <property type="match status" value="1"/>
</dbReference>
<dbReference type="InterPro" id="IPR001647">
    <property type="entry name" value="HTH_TetR"/>
</dbReference>
<protein>
    <submittedName>
        <fullName evidence="4">Transcriptional regulator, TetR family</fullName>
    </submittedName>
</protein>
<dbReference type="InterPro" id="IPR036271">
    <property type="entry name" value="Tet_transcr_reg_TetR-rel_C_sf"/>
</dbReference>
<sequence length="208" mass="24475">MLLLKDIESKAEETKQRILQSAEKIFAQKGLDGARVDEIAELAKINKRMLYYYFGSKENLYQAVLNRNFNKIYTTGMLAVQEGSGPREKAEQVIRSYFYFLAENPEYVRIMGWEAMQGGKYARELLPDYLWESWPVLNEIMKSGVQEGLFRPHIDIRQVLVSVNSLCLFYFTRRYMLQFMWEEDIISPAMLEKRLQHILELIFEGISC</sequence>
<proteinExistence type="predicted"/>
<evidence type="ECO:0000313" key="5">
    <source>
        <dbReference type="Proteomes" id="UP000199337"/>
    </source>
</evidence>
<evidence type="ECO:0000313" key="4">
    <source>
        <dbReference type="EMBL" id="SFG15680.1"/>
    </source>
</evidence>
<dbReference type="STRING" id="341036.SAMN05660649_00910"/>
<feature type="domain" description="HTH tetR-type" evidence="3">
    <location>
        <begin position="12"/>
        <end position="72"/>
    </location>
</feature>
<keyword evidence="5" id="KW-1185">Reference proteome</keyword>
<dbReference type="InterPro" id="IPR041474">
    <property type="entry name" value="NicS_C"/>
</dbReference>
<dbReference type="PANTHER" id="PTHR30328">
    <property type="entry name" value="TRANSCRIPTIONAL REPRESSOR"/>
    <property type="match status" value="1"/>
</dbReference>
<dbReference type="PRINTS" id="PR00455">
    <property type="entry name" value="HTHTETR"/>
</dbReference>
<name>A0A1I2PJC6_9FIRM</name>
<dbReference type="Gene3D" id="1.10.357.10">
    <property type="entry name" value="Tetracycline Repressor, domain 2"/>
    <property type="match status" value="1"/>
</dbReference>
<dbReference type="SUPFAM" id="SSF46689">
    <property type="entry name" value="Homeodomain-like"/>
    <property type="match status" value="1"/>
</dbReference>
<gene>
    <name evidence="4" type="ORF">SAMN05660649_00910</name>
</gene>
<reference evidence="5" key="1">
    <citation type="submission" date="2016-10" db="EMBL/GenBank/DDBJ databases">
        <authorList>
            <person name="Varghese N."/>
            <person name="Submissions S."/>
        </authorList>
    </citation>
    <scope>NUCLEOTIDE SEQUENCE [LARGE SCALE GENOMIC DNA]</scope>
    <source>
        <strain evidence="5">DSM 17038</strain>
    </source>
</reference>
<dbReference type="GO" id="GO:0006355">
    <property type="term" value="P:regulation of DNA-templated transcription"/>
    <property type="evidence" value="ECO:0007669"/>
    <property type="project" value="UniProtKB-ARBA"/>
</dbReference>
<dbReference type="Proteomes" id="UP000199337">
    <property type="component" value="Unassembled WGS sequence"/>
</dbReference>
<dbReference type="AlphaFoldDB" id="A0A1I2PJC6"/>
<dbReference type="EMBL" id="FOOX01000002">
    <property type="protein sequence ID" value="SFG15680.1"/>
    <property type="molecule type" value="Genomic_DNA"/>
</dbReference>
<dbReference type="Pfam" id="PF17938">
    <property type="entry name" value="TetR_C_29"/>
    <property type="match status" value="1"/>
</dbReference>
<dbReference type="InterPro" id="IPR009057">
    <property type="entry name" value="Homeodomain-like_sf"/>
</dbReference>